<name>A0A291I9K7_9CAUD</name>
<reference evidence="1 2" key="1">
    <citation type="submission" date="2017-08" db="EMBL/GenBank/DDBJ databases">
        <title>Isolation and Characterization of phages of Lactobacillus pentosus and plantarum.</title>
        <authorList>
            <person name="Qi R."/>
            <person name="Yu M."/>
            <person name="Qiao X."/>
            <person name="Li Y."/>
        </authorList>
    </citation>
    <scope>NUCLEOTIDE SEQUENCE [LARGE SCALE GENOMIC DNA]</scope>
</reference>
<sequence>MGYTDGVAQRMSESSLKGTLFQLDKFTYQDDNFNENDLDTESLSDFLDDKIDLYQSDYADLLRDGYCYDDSENKVILTIENDGFTVEIIEDIYNWIDENSQGGLYYILDEDKDLVGARLGVCGEHIGQVSVWLDTVKGVFEQAGTTYSISDENKEAINDALEEMLDC</sequence>
<organism evidence="1 2">
    <name type="scientific">Lactobacillus phage LpeD</name>
    <dbReference type="NCBI Taxonomy" id="2041210"/>
    <lineage>
        <taxon>Viruses</taxon>
        <taxon>Duplodnaviria</taxon>
        <taxon>Heunggongvirae</taxon>
        <taxon>Uroviricota</taxon>
        <taxon>Caudoviricetes</taxon>
        <taxon>Herelleviridae</taxon>
        <taxon>Elpedvirus</taxon>
        <taxon>Elpedvirus LpeD</taxon>
    </lineage>
</organism>
<gene>
    <name evidence="1" type="ORF">LpeD_121</name>
</gene>
<dbReference type="EMBL" id="MF787246">
    <property type="protein sequence ID" value="ATG86382.1"/>
    <property type="molecule type" value="Genomic_DNA"/>
</dbReference>
<evidence type="ECO:0000313" key="2">
    <source>
        <dbReference type="Proteomes" id="UP000229296"/>
    </source>
</evidence>
<accession>A0A291I9K7</accession>
<evidence type="ECO:0000313" key="1">
    <source>
        <dbReference type="EMBL" id="ATG86382.1"/>
    </source>
</evidence>
<protein>
    <submittedName>
        <fullName evidence="1">Uncharacterized protein</fullName>
    </submittedName>
</protein>
<keyword evidence="2" id="KW-1185">Reference proteome</keyword>
<dbReference type="Proteomes" id="UP000229296">
    <property type="component" value="Segment"/>
</dbReference>
<proteinExistence type="predicted"/>